<dbReference type="InterPro" id="IPR011032">
    <property type="entry name" value="GroES-like_sf"/>
</dbReference>
<keyword evidence="1" id="KW-0596">Phosphopantetheine</keyword>
<evidence type="ECO:0000256" key="2">
    <source>
        <dbReference type="ARBA" id="ARBA00022553"/>
    </source>
</evidence>
<protein>
    <recommendedName>
        <fullName evidence="4">Enoyl reductase (ER) domain-containing protein</fullName>
    </recommendedName>
</protein>
<dbReference type="InterPro" id="IPR036291">
    <property type="entry name" value="NAD(P)-bd_dom_sf"/>
</dbReference>
<dbReference type="PANTHER" id="PTHR43775:SF51">
    <property type="entry name" value="INACTIVE PHENOLPHTHIOCEROL SYNTHESIS POLYKETIDE SYNTHASE TYPE I PKS1-RELATED"/>
    <property type="match status" value="1"/>
</dbReference>
<dbReference type="GO" id="GO:0016491">
    <property type="term" value="F:oxidoreductase activity"/>
    <property type="evidence" value="ECO:0007669"/>
    <property type="project" value="InterPro"/>
</dbReference>
<feature type="non-terminal residue" evidence="5">
    <location>
        <position position="180"/>
    </location>
</feature>
<dbReference type="InterPro" id="IPR050091">
    <property type="entry name" value="PKS_NRPS_Biosynth_Enz"/>
</dbReference>
<evidence type="ECO:0000256" key="1">
    <source>
        <dbReference type="ARBA" id="ARBA00022450"/>
    </source>
</evidence>
<dbReference type="Gene3D" id="3.90.180.10">
    <property type="entry name" value="Medium-chain alcohol dehydrogenases, catalytic domain"/>
    <property type="match status" value="1"/>
</dbReference>
<dbReference type="GO" id="GO:0004312">
    <property type="term" value="F:fatty acid synthase activity"/>
    <property type="evidence" value="ECO:0007669"/>
    <property type="project" value="TreeGrafter"/>
</dbReference>
<dbReference type="OrthoDB" id="9778690at2"/>
<evidence type="ECO:0000259" key="4">
    <source>
        <dbReference type="SMART" id="SM00829"/>
    </source>
</evidence>
<dbReference type="Pfam" id="PF00107">
    <property type="entry name" value="ADH_zinc_N"/>
    <property type="match status" value="1"/>
</dbReference>
<dbReference type="PANTHER" id="PTHR43775">
    <property type="entry name" value="FATTY ACID SYNTHASE"/>
    <property type="match status" value="1"/>
</dbReference>
<feature type="domain" description="Enoyl reductase (ER)" evidence="4">
    <location>
        <begin position="1"/>
        <end position="180"/>
    </location>
</feature>
<dbReference type="GO" id="GO:0006633">
    <property type="term" value="P:fatty acid biosynthetic process"/>
    <property type="evidence" value="ECO:0007669"/>
    <property type="project" value="TreeGrafter"/>
</dbReference>
<proteinExistence type="predicted"/>
<evidence type="ECO:0000313" key="6">
    <source>
        <dbReference type="Proteomes" id="UP000286716"/>
    </source>
</evidence>
<dbReference type="SUPFAM" id="SSF50129">
    <property type="entry name" value="GroES-like"/>
    <property type="match status" value="1"/>
</dbReference>
<dbReference type="InterPro" id="IPR020843">
    <property type="entry name" value="ER"/>
</dbReference>
<evidence type="ECO:0000256" key="3">
    <source>
        <dbReference type="ARBA" id="ARBA00022679"/>
    </source>
</evidence>
<name>A0A428W153_AMYBA</name>
<comment type="caution">
    <text evidence="5">The sequence shown here is derived from an EMBL/GenBank/DDBJ whole genome shotgun (WGS) entry which is preliminary data.</text>
</comment>
<sequence length="180" mass="18580">MGGEAAGVVLETGAEVTGFAVGDRVFGMVPQGFGPLVVADARTLAPIPAGWSFERAASLPVVFLTAWYGLVDLARVRPGERVLIHAAAGGVGMAAVRIAHHLGAEVYATASPGKQHLLREMGVAEDHIANSRTLGFADAFGEVDVVLNSLAGEFVDASLGLLAEGGRFLEMGKTDLRTGV</sequence>
<organism evidence="5 6">
    <name type="scientific">Amycolatopsis balhimycina DSM 5908</name>
    <dbReference type="NCBI Taxonomy" id="1081091"/>
    <lineage>
        <taxon>Bacteria</taxon>
        <taxon>Bacillati</taxon>
        <taxon>Actinomycetota</taxon>
        <taxon>Actinomycetes</taxon>
        <taxon>Pseudonocardiales</taxon>
        <taxon>Pseudonocardiaceae</taxon>
        <taxon>Amycolatopsis</taxon>
    </lineage>
</organism>
<dbReference type="CDD" id="cd05195">
    <property type="entry name" value="enoyl_red"/>
    <property type="match status" value="1"/>
</dbReference>
<keyword evidence="3" id="KW-0808">Transferase</keyword>
<keyword evidence="2" id="KW-0597">Phosphoprotein</keyword>
<dbReference type="FunFam" id="3.40.50.720:FF:000209">
    <property type="entry name" value="Polyketide synthase Pks12"/>
    <property type="match status" value="1"/>
</dbReference>
<dbReference type="EMBL" id="QHHU01000079">
    <property type="protein sequence ID" value="RSM36830.1"/>
    <property type="molecule type" value="Genomic_DNA"/>
</dbReference>
<dbReference type="Proteomes" id="UP000286716">
    <property type="component" value="Unassembled WGS sequence"/>
</dbReference>
<reference evidence="5 6" key="1">
    <citation type="submission" date="2018-05" db="EMBL/GenBank/DDBJ databases">
        <title>Evolution of GPA BGCs.</title>
        <authorList>
            <person name="Waglechner N."/>
            <person name="Wright G.D."/>
        </authorList>
    </citation>
    <scope>NUCLEOTIDE SEQUENCE [LARGE SCALE GENOMIC DNA]</scope>
    <source>
        <strain evidence="5 6">DSM 5908</strain>
    </source>
</reference>
<dbReference type="SMART" id="SM00829">
    <property type="entry name" value="PKS_ER"/>
    <property type="match status" value="1"/>
</dbReference>
<dbReference type="SUPFAM" id="SSF51735">
    <property type="entry name" value="NAD(P)-binding Rossmann-fold domains"/>
    <property type="match status" value="1"/>
</dbReference>
<dbReference type="InterPro" id="IPR013149">
    <property type="entry name" value="ADH-like_C"/>
</dbReference>
<accession>A0A428W153</accession>
<dbReference type="AlphaFoldDB" id="A0A428W153"/>
<keyword evidence="6" id="KW-1185">Reference proteome</keyword>
<evidence type="ECO:0000313" key="5">
    <source>
        <dbReference type="EMBL" id="RSM36830.1"/>
    </source>
</evidence>
<gene>
    <name evidence="5" type="ORF">DMA12_38835</name>
</gene>